<name>A0AAN7TCR6_9EURO</name>
<feature type="compositionally biased region" description="Acidic residues" evidence="1">
    <location>
        <begin position="41"/>
        <end position="57"/>
    </location>
</feature>
<evidence type="ECO:0000256" key="1">
    <source>
        <dbReference type="SAM" id="MobiDB-lite"/>
    </source>
</evidence>
<feature type="region of interest" description="Disordered" evidence="1">
    <location>
        <begin position="1"/>
        <end position="69"/>
    </location>
</feature>
<protein>
    <submittedName>
        <fullName evidence="2">Uncharacterized protein</fullName>
    </submittedName>
</protein>
<dbReference type="EMBL" id="JAVRRJ010000001">
    <property type="protein sequence ID" value="KAK5090719.1"/>
    <property type="molecule type" value="Genomic_DNA"/>
</dbReference>
<organism evidence="2 3">
    <name type="scientific">Lithohypha guttulata</name>
    <dbReference type="NCBI Taxonomy" id="1690604"/>
    <lineage>
        <taxon>Eukaryota</taxon>
        <taxon>Fungi</taxon>
        <taxon>Dikarya</taxon>
        <taxon>Ascomycota</taxon>
        <taxon>Pezizomycotina</taxon>
        <taxon>Eurotiomycetes</taxon>
        <taxon>Chaetothyriomycetidae</taxon>
        <taxon>Chaetothyriales</taxon>
        <taxon>Trichomeriaceae</taxon>
        <taxon>Lithohypha</taxon>
    </lineage>
</organism>
<evidence type="ECO:0000313" key="3">
    <source>
        <dbReference type="Proteomes" id="UP001309876"/>
    </source>
</evidence>
<feature type="region of interest" description="Disordered" evidence="1">
    <location>
        <begin position="123"/>
        <end position="218"/>
    </location>
</feature>
<dbReference type="Proteomes" id="UP001309876">
    <property type="component" value="Unassembled WGS sequence"/>
</dbReference>
<comment type="caution">
    <text evidence="2">The sequence shown here is derived from an EMBL/GenBank/DDBJ whole genome shotgun (WGS) entry which is preliminary data.</text>
</comment>
<dbReference type="AlphaFoldDB" id="A0AAN7TCR6"/>
<accession>A0AAN7TCR6</accession>
<feature type="compositionally biased region" description="Basic residues" evidence="1">
    <location>
        <begin position="146"/>
        <end position="158"/>
    </location>
</feature>
<keyword evidence="3" id="KW-1185">Reference proteome</keyword>
<feature type="compositionally biased region" description="Polar residues" evidence="1">
    <location>
        <begin position="194"/>
        <end position="218"/>
    </location>
</feature>
<reference evidence="2 3" key="1">
    <citation type="submission" date="2023-08" db="EMBL/GenBank/DDBJ databases">
        <title>Black Yeasts Isolated from many extreme environments.</title>
        <authorList>
            <person name="Coleine C."/>
            <person name="Stajich J.E."/>
            <person name="Selbmann L."/>
        </authorList>
    </citation>
    <scope>NUCLEOTIDE SEQUENCE [LARGE SCALE GENOMIC DNA]</scope>
    <source>
        <strain evidence="2 3">CCFEE 5910</strain>
    </source>
</reference>
<sequence length="218" mass="24767">MAASIPGVQSDRAYDQNQNIFDAEAPPIQDDDMQEVSGVQDDGDEDAMDEDALDDNGEPIQKSGKPRKLRIFEKTGPQASVAQIRDLRLLTQFVKDFELNIKQREIDEYLGFKERTSRRLRKQKTKSELVAEGKLERHPRADNAKKALKVKAAKRADKKKAAEVETQLPLQDQDQIQQEPPVDPALPDGYMEGWQNQLQGQFDPTNYHQPQQTLQGLQ</sequence>
<feature type="compositionally biased region" description="Low complexity" evidence="1">
    <location>
        <begin position="167"/>
        <end position="180"/>
    </location>
</feature>
<gene>
    <name evidence="2" type="ORF">LTR05_000894</name>
</gene>
<evidence type="ECO:0000313" key="2">
    <source>
        <dbReference type="EMBL" id="KAK5090719.1"/>
    </source>
</evidence>
<proteinExistence type="predicted"/>
<feature type="compositionally biased region" description="Basic and acidic residues" evidence="1">
    <location>
        <begin position="125"/>
        <end position="145"/>
    </location>
</feature>